<dbReference type="AlphaFoldDB" id="A0A9N8YNT3"/>
<dbReference type="EMBL" id="CAJVPP010000038">
    <property type="protein sequence ID" value="CAG8436558.1"/>
    <property type="molecule type" value="Genomic_DNA"/>
</dbReference>
<keyword evidence="2" id="KW-1185">Reference proteome</keyword>
<gene>
    <name evidence="1" type="ORF">FMOSSE_LOCUS408</name>
</gene>
<organism evidence="1 2">
    <name type="scientific">Funneliformis mosseae</name>
    <name type="common">Endomycorrhizal fungus</name>
    <name type="synonym">Glomus mosseae</name>
    <dbReference type="NCBI Taxonomy" id="27381"/>
    <lineage>
        <taxon>Eukaryota</taxon>
        <taxon>Fungi</taxon>
        <taxon>Fungi incertae sedis</taxon>
        <taxon>Mucoromycota</taxon>
        <taxon>Glomeromycotina</taxon>
        <taxon>Glomeromycetes</taxon>
        <taxon>Glomerales</taxon>
        <taxon>Glomeraceae</taxon>
        <taxon>Funneliformis</taxon>
    </lineage>
</organism>
<accession>A0A9N8YNT3</accession>
<comment type="caution">
    <text evidence="1">The sequence shown here is derived from an EMBL/GenBank/DDBJ whole genome shotgun (WGS) entry which is preliminary data.</text>
</comment>
<evidence type="ECO:0000313" key="1">
    <source>
        <dbReference type="EMBL" id="CAG8436558.1"/>
    </source>
</evidence>
<reference evidence="1" key="1">
    <citation type="submission" date="2021-06" db="EMBL/GenBank/DDBJ databases">
        <authorList>
            <person name="Kallberg Y."/>
            <person name="Tangrot J."/>
            <person name="Rosling A."/>
        </authorList>
    </citation>
    <scope>NUCLEOTIDE SEQUENCE</scope>
    <source>
        <strain evidence="1">87-6 pot B 2015</strain>
    </source>
</reference>
<name>A0A9N8YNT3_FUNMO</name>
<sequence>MLKNISYSNVTLYNKNYLNSSFGLSLSLQTIIKFSYYII</sequence>
<dbReference type="Proteomes" id="UP000789375">
    <property type="component" value="Unassembled WGS sequence"/>
</dbReference>
<protein>
    <submittedName>
        <fullName evidence="1">7157_t:CDS:1</fullName>
    </submittedName>
</protein>
<evidence type="ECO:0000313" key="2">
    <source>
        <dbReference type="Proteomes" id="UP000789375"/>
    </source>
</evidence>
<proteinExistence type="predicted"/>